<dbReference type="EC" id="2.7.8.7" evidence="8"/>
<evidence type="ECO:0000256" key="4">
    <source>
        <dbReference type="ARBA" id="ARBA00022832"/>
    </source>
</evidence>
<keyword evidence="6 8" id="KW-0443">Lipid metabolism</keyword>
<keyword evidence="4 8" id="KW-0276">Fatty acid metabolism</keyword>
<dbReference type="NCBIfam" id="TIGR00516">
    <property type="entry name" value="acpS"/>
    <property type="match status" value="1"/>
</dbReference>
<comment type="cofactor">
    <cofactor evidence="8">
        <name>Mg(2+)</name>
        <dbReference type="ChEBI" id="CHEBI:18420"/>
    </cofactor>
</comment>
<dbReference type="NCBIfam" id="TIGR00556">
    <property type="entry name" value="pantethn_trn"/>
    <property type="match status" value="1"/>
</dbReference>
<organism evidence="10 11">
    <name type="scientific">Ignavibacterium album (strain DSM 19864 / JCM 16511 / NBRC 101810 / Mat9-16)</name>
    <dbReference type="NCBI Taxonomy" id="945713"/>
    <lineage>
        <taxon>Bacteria</taxon>
        <taxon>Pseudomonadati</taxon>
        <taxon>Ignavibacteriota</taxon>
        <taxon>Ignavibacteria</taxon>
        <taxon>Ignavibacteriales</taxon>
        <taxon>Ignavibacteriaceae</taxon>
        <taxon>Ignavibacterium</taxon>
    </lineage>
</organism>
<dbReference type="GO" id="GO:0008897">
    <property type="term" value="F:holo-[acyl-carrier-protein] synthase activity"/>
    <property type="evidence" value="ECO:0007669"/>
    <property type="project" value="UniProtKB-UniRule"/>
</dbReference>
<dbReference type="AlphaFoldDB" id="I0AJV4"/>
<protein>
    <recommendedName>
        <fullName evidence="8">Holo-[acyl-carrier-protein] synthase</fullName>
        <shortName evidence="8">Holo-ACP synthase</shortName>
        <ecNumber evidence="8">2.7.8.7</ecNumber>
    </recommendedName>
    <alternativeName>
        <fullName evidence="8">4'-phosphopantetheinyl transferase AcpS</fullName>
    </alternativeName>
</protein>
<dbReference type="PATRIC" id="fig|945713.3.peg.1554"/>
<dbReference type="HAMAP" id="MF_00101">
    <property type="entry name" value="AcpS"/>
    <property type="match status" value="1"/>
</dbReference>
<keyword evidence="5 8" id="KW-0460">Magnesium</keyword>
<evidence type="ECO:0000256" key="3">
    <source>
        <dbReference type="ARBA" id="ARBA00022723"/>
    </source>
</evidence>
<keyword evidence="11" id="KW-1185">Reference proteome</keyword>
<comment type="similarity">
    <text evidence="8">Belongs to the P-Pant transferase superfamily. AcpS family.</text>
</comment>
<keyword evidence="1 8" id="KW-0444">Lipid biosynthesis</keyword>
<dbReference type="InterPro" id="IPR004568">
    <property type="entry name" value="Ppantetheine-prot_Trfase_dom"/>
</dbReference>
<proteinExistence type="inferred from homology"/>
<name>I0AJV4_IGNAJ</name>
<dbReference type="EMBL" id="CP003418">
    <property type="protein sequence ID" value="AFH49261.1"/>
    <property type="molecule type" value="Genomic_DNA"/>
</dbReference>
<dbReference type="HOGENOM" id="CLU_089696_0_2_10"/>
<evidence type="ECO:0000256" key="5">
    <source>
        <dbReference type="ARBA" id="ARBA00022842"/>
    </source>
</evidence>
<dbReference type="GO" id="GO:0000287">
    <property type="term" value="F:magnesium ion binding"/>
    <property type="evidence" value="ECO:0007669"/>
    <property type="project" value="UniProtKB-UniRule"/>
</dbReference>
<dbReference type="InterPro" id="IPR008278">
    <property type="entry name" value="4-PPantetheinyl_Trfase_dom"/>
</dbReference>
<dbReference type="SUPFAM" id="SSF56214">
    <property type="entry name" value="4'-phosphopantetheinyl transferase"/>
    <property type="match status" value="1"/>
</dbReference>
<evidence type="ECO:0000256" key="6">
    <source>
        <dbReference type="ARBA" id="ARBA00023098"/>
    </source>
</evidence>
<comment type="subcellular location">
    <subcellularLocation>
        <location evidence="8">Cytoplasm</location>
    </subcellularLocation>
</comment>
<evidence type="ECO:0000313" key="11">
    <source>
        <dbReference type="Proteomes" id="UP000007394"/>
    </source>
</evidence>
<feature type="binding site" evidence="8">
    <location>
        <position position="8"/>
    </location>
    <ligand>
        <name>Mg(2+)</name>
        <dbReference type="ChEBI" id="CHEBI:18420"/>
    </ligand>
</feature>
<dbReference type="Gene3D" id="3.90.470.20">
    <property type="entry name" value="4'-phosphopantetheinyl transferase domain"/>
    <property type="match status" value="1"/>
</dbReference>
<evidence type="ECO:0000256" key="8">
    <source>
        <dbReference type="HAMAP-Rule" id="MF_00101"/>
    </source>
</evidence>
<comment type="function">
    <text evidence="8">Transfers the 4'-phosphopantetheine moiety from coenzyme A to a Ser of acyl-carrier-protein.</text>
</comment>
<dbReference type="GO" id="GO:0005737">
    <property type="term" value="C:cytoplasm"/>
    <property type="evidence" value="ECO:0007669"/>
    <property type="project" value="UniProtKB-SubCell"/>
</dbReference>
<dbReference type="OrthoDB" id="517356at2"/>
<gene>
    <name evidence="8 10" type="primary">acpS</name>
    <name evidence="10" type="ordered locus">IALB_1553</name>
</gene>
<evidence type="ECO:0000313" key="10">
    <source>
        <dbReference type="EMBL" id="AFH49261.1"/>
    </source>
</evidence>
<feature type="domain" description="4'-phosphopantetheinyl transferase" evidence="9">
    <location>
        <begin position="4"/>
        <end position="118"/>
    </location>
</feature>
<comment type="catalytic activity">
    <reaction evidence="8">
        <text>apo-[ACP] + CoA = holo-[ACP] + adenosine 3',5'-bisphosphate + H(+)</text>
        <dbReference type="Rhea" id="RHEA:12068"/>
        <dbReference type="Rhea" id="RHEA-COMP:9685"/>
        <dbReference type="Rhea" id="RHEA-COMP:9690"/>
        <dbReference type="ChEBI" id="CHEBI:15378"/>
        <dbReference type="ChEBI" id="CHEBI:29999"/>
        <dbReference type="ChEBI" id="CHEBI:57287"/>
        <dbReference type="ChEBI" id="CHEBI:58343"/>
        <dbReference type="ChEBI" id="CHEBI:64479"/>
        <dbReference type="EC" id="2.7.8.7"/>
    </reaction>
</comment>
<keyword evidence="8" id="KW-0963">Cytoplasm</keyword>
<evidence type="ECO:0000256" key="7">
    <source>
        <dbReference type="ARBA" id="ARBA00023160"/>
    </source>
</evidence>
<dbReference type="STRING" id="945713.IALB_1553"/>
<evidence type="ECO:0000259" key="9">
    <source>
        <dbReference type="Pfam" id="PF01648"/>
    </source>
</evidence>
<feature type="binding site" evidence="8">
    <location>
        <position position="57"/>
    </location>
    <ligand>
        <name>Mg(2+)</name>
        <dbReference type="ChEBI" id="CHEBI:18420"/>
    </ligand>
</feature>
<keyword evidence="7 8" id="KW-0275">Fatty acid biosynthesis</keyword>
<reference evidence="10 11" key="1">
    <citation type="journal article" date="2012" name="Front. Microbiol.">
        <title>Complete genome of Ignavibacterium album, a metabolically versatile, flagellated, facultative anaerobe from the phylum Chlorobi.</title>
        <authorList>
            <person name="Liu Z."/>
            <person name="Frigaard N.-U."/>
            <person name="Vogl K."/>
            <person name="Iino T."/>
            <person name="Ohkuma M."/>
            <person name="Overmann J."/>
            <person name="Bryant D.A."/>
        </authorList>
    </citation>
    <scope>NUCLEOTIDE SEQUENCE [LARGE SCALE GENOMIC DNA]</scope>
    <source>
        <strain evidence="11">DSM 19864 / JCM 16511 / NBRC 101810 / Mat9-16</strain>
    </source>
</reference>
<dbReference type="eggNOG" id="COG0736">
    <property type="taxonomic scope" value="Bacteria"/>
</dbReference>
<dbReference type="InterPro" id="IPR037143">
    <property type="entry name" value="4-PPantetheinyl_Trfase_dom_sf"/>
</dbReference>
<dbReference type="Pfam" id="PF01648">
    <property type="entry name" value="ACPS"/>
    <property type="match status" value="1"/>
</dbReference>
<keyword evidence="2 8" id="KW-0808">Transferase</keyword>
<evidence type="ECO:0000256" key="2">
    <source>
        <dbReference type="ARBA" id="ARBA00022679"/>
    </source>
</evidence>
<dbReference type="GO" id="GO:0006633">
    <property type="term" value="P:fatty acid biosynthetic process"/>
    <property type="evidence" value="ECO:0007669"/>
    <property type="project" value="UniProtKB-UniRule"/>
</dbReference>
<dbReference type="Proteomes" id="UP000007394">
    <property type="component" value="Chromosome"/>
</dbReference>
<accession>I0AJV4</accession>
<dbReference type="RefSeq" id="WP_014560414.1">
    <property type="nucleotide sequence ID" value="NC_017464.1"/>
</dbReference>
<dbReference type="InterPro" id="IPR002582">
    <property type="entry name" value="ACPS"/>
</dbReference>
<keyword evidence="3 8" id="KW-0479">Metal-binding</keyword>
<sequence>MVIGIGIDIIEIERIKQSIDRFGDHFIKKIFTENEIKYCSSKFNKYQHYAARFAAKEAVYKALASSWQPIASWKSMEIINESSGIPKLVTFGKLREFLSDDKEIKISISHSDNYVTCVAIVYKKS</sequence>
<evidence type="ECO:0000256" key="1">
    <source>
        <dbReference type="ARBA" id="ARBA00022516"/>
    </source>
</evidence>
<dbReference type="KEGG" id="ial:IALB_1553"/>